<evidence type="ECO:0000256" key="2">
    <source>
        <dbReference type="ARBA" id="ARBA00023134"/>
    </source>
</evidence>
<dbReference type="OrthoDB" id="9804309at2"/>
<feature type="domain" description="Formylmethanofuran dehydrogenase subunit E" evidence="3">
    <location>
        <begin position="15"/>
        <end position="146"/>
    </location>
</feature>
<dbReference type="InterPro" id="IPR023288">
    <property type="entry name" value="Pa2218-like_dom_sf"/>
</dbReference>
<evidence type="ECO:0000313" key="4">
    <source>
        <dbReference type="EMBL" id="BAX79901.1"/>
    </source>
</evidence>
<sequence>MKNIIVEIPEWAYEFHGHKCPAMPIGYRAGLTAMAKLGVEKASNKELYLICENGPAHAAACFLDGVMSSTGCTYGKGNVEKLNYGKNAITLVDLKTKKAVRVSMRPEFFEKALNSEFVQLRKQNVHPNDIKPEILTPLIENVKKADENMIFTVSEIFENNVQLPKGTFDWHNCSKCNEIVFDNASKIIDGKVMCQPCAAKII</sequence>
<dbReference type="KEGG" id="mbas:ALGA_1525"/>
<protein>
    <submittedName>
        <fullName evidence="4">Formylmethanofuran dehydrogenase</fullName>
    </submittedName>
</protein>
<dbReference type="PANTHER" id="PTHR39418">
    <property type="entry name" value="DEHYDROGENASE-RELATED"/>
    <property type="match status" value="1"/>
</dbReference>
<dbReference type="InterPro" id="IPR053194">
    <property type="entry name" value="tRNA_methyltr_O"/>
</dbReference>
<dbReference type="PANTHER" id="PTHR39418:SF1">
    <property type="entry name" value="DEHYDROGENASE"/>
    <property type="match status" value="1"/>
</dbReference>
<dbReference type="RefSeq" id="WP_096428781.1">
    <property type="nucleotide sequence ID" value="NZ_AP018042.1"/>
</dbReference>
<organism evidence="4 5">
    <name type="scientific">Labilibaculum antarcticum</name>
    <dbReference type="NCBI Taxonomy" id="1717717"/>
    <lineage>
        <taxon>Bacteria</taxon>
        <taxon>Pseudomonadati</taxon>
        <taxon>Bacteroidota</taxon>
        <taxon>Bacteroidia</taxon>
        <taxon>Marinilabiliales</taxon>
        <taxon>Marinifilaceae</taxon>
        <taxon>Labilibaculum</taxon>
    </lineage>
</organism>
<evidence type="ECO:0000256" key="1">
    <source>
        <dbReference type="ARBA" id="ARBA00022741"/>
    </source>
</evidence>
<dbReference type="GO" id="GO:0005525">
    <property type="term" value="F:GTP binding"/>
    <property type="evidence" value="ECO:0007669"/>
    <property type="project" value="UniProtKB-KW"/>
</dbReference>
<dbReference type="InterPro" id="IPR003814">
    <property type="entry name" value="FmdEsu_dom"/>
</dbReference>
<dbReference type="SUPFAM" id="SSF143555">
    <property type="entry name" value="FwdE-like"/>
    <property type="match status" value="1"/>
</dbReference>
<dbReference type="EMBL" id="AP018042">
    <property type="protein sequence ID" value="BAX79901.1"/>
    <property type="molecule type" value="Genomic_DNA"/>
</dbReference>
<evidence type="ECO:0000259" key="3">
    <source>
        <dbReference type="Pfam" id="PF02663"/>
    </source>
</evidence>
<reference evidence="4 5" key="1">
    <citation type="journal article" date="2018" name="Mar. Genomics">
        <title>Complete genome sequence of Marinifilaceae bacterium strain SPP2, isolated from the Antarctic marine sediment.</title>
        <authorList>
            <person name="Watanabe M."/>
            <person name="Kojima H."/>
            <person name="Fukui M."/>
        </authorList>
    </citation>
    <scope>NUCLEOTIDE SEQUENCE [LARGE SCALE GENOMIC DNA]</scope>
    <source>
        <strain evidence="4 5">SPP2</strain>
    </source>
</reference>
<dbReference type="Gene3D" id="1.10.3320.10">
    <property type="entry name" value="pa2218 like domain"/>
    <property type="match status" value="1"/>
</dbReference>
<proteinExistence type="predicted"/>
<name>A0A1Y1CKV0_9BACT</name>
<keyword evidence="5" id="KW-1185">Reference proteome</keyword>
<reference evidence="5" key="2">
    <citation type="journal article" date="2020" name="Antonie Van Leeuwenhoek">
        <title>Labilibaculum antarcticum sp. nov., a novel facultative anaerobic, psychrotorelant bacterium isolated from marine sediment of Antarctica.</title>
        <authorList>
            <person name="Watanabe M."/>
            <person name="Kojima H."/>
            <person name="Fukui M."/>
        </authorList>
    </citation>
    <scope>NUCLEOTIDE SEQUENCE [LARGE SCALE GENOMIC DNA]</scope>
    <source>
        <strain evidence="5">SPP2</strain>
    </source>
</reference>
<keyword evidence="1" id="KW-0547">Nucleotide-binding</keyword>
<dbReference type="Proteomes" id="UP000218267">
    <property type="component" value="Chromosome"/>
</dbReference>
<dbReference type="Gene3D" id="3.30.1330.20">
    <property type="entry name" value="Tubulin/FtsZ, C-terminal domain"/>
    <property type="match status" value="1"/>
</dbReference>
<gene>
    <name evidence="4" type="ORF">ALGA_1525</name>
</gene>
<keyword evidence="2" id="KW-0342">GTP-binding</keyword>
<dbReference type="AlphaFoldDB" id="A0A1Y1CKV0"/>
<evidence type="ECO:0000313" key="5">
    <source>
        <dbReference type="Proteomes" id="UP000218267"/>
    </source>
</evidence>
<dbReference type="InterPro" id="IPR037103">
    <property type="entry name" value="Tubulin/FtsZ-like_C"/>
</dbReference>
<accession>A0A1Y1CKV0</accession>
<dbReference type="Pfam" id="PF02663">
    <property type="entry name" value="FmdE"/>
    <property type="match status" value="1"/>
</dbReference>